<sequence>MKKRVHLLCSTREIPNRLLEKKGGEDWIGVDRGTYDLLQAKIQPVFAVGDFDSVSDDERRWIQAQMDVEVMPREKDVTDLAYAVKKALDLGYKKIKIYGATGGRLDHFMGAMQMLKHETFKAHKIQLIDQHNIIELLTTGTYSKRHKKQYNYISFIPATDQASLSLKGFKYELNEALLEQGSTLTISNEFKDKNAIVTVHEGLIYQIRSRD</sequence>
<evidence type="ECO:0000256" key="2">
    <source>
        <dbReference type="ARBA" id="ARBA00022741"/>
    </source>
</evidence>
<evidence type="ECO:0000259" key="6">
    <source>
        <dbReference type="SMART" id="SM00983"/>
    </source>
</evidence>
<evidence type="ECO:0000256" key="3">
    <source>
        <dbReference type="ARBA" id="ARBA00022777"/>
    </source>
</evidence>
<dbReference type="SUPFAM" id="SSF63862">
    <property type="entry name" value="Thiamin pyrophosphokinase, substrate-binding domain"/>
    <property type="match status" value="1"/>
</dbReference>
<dbReference type="SMART" id="SM00983">
    <property type="entry name" value="TPK_B1_binding"/>
    <property type="match status" value="1"/>
</dbReference>
<dbReference type="Gene3D" id="3.40.50.10240">
    <property type="entry name" value="Thiamin pyrophosphokinase, catalytic domain"/>
    <property type="match status" value="1"/>
</dbReference>
<keyword evidence="1" id="KW-0808">Transferase</keyword>
<dbReference type="InterPro" id="IPR006282">
    <property type="entry name" value="Thi_PPkinase"/>
</dbReference>
<keyword evidence="2" id="KW-0547">Nucleotide-binding</keyword>
<gene>
    <name evidence="7" type="ORF">BU653_00265</name>
</gene>
<dbReference type="Pfam" id="PF04265">
    <property type="entry name" value="TPK_B1_binding"/>
    <property type="match status" value="1"/>
</dbReference>
<dbReference type="InterPro" id="IPR036371">
    <property type="entry name" value="TPK_B1-bd_sf"/>
</dbReference>
<dbReference type="Pfam" id="PF04263">
    <property type="entry name" value="TPK_catalytic"/>
    <property type="match status" value="1"/>
</dbReference>
<dbReference type="GO" id="GO:0005524">
    <property type="term" value="F:ATP binding"/>
    <property type="evidence" value="ECO:0007669"/>
    <property type="project" value="UniProtKB-KW"/>
</dbReference>
<dbReference type="GO" id="GO:0004788">
    <property type="term" value="F:thiamine diphosphokinase activity"/>
    <property type="evidence" value="ECO:0007669"/>
    <property type="project" value="UniProtKB-UniRule"/>
</dbReference>
<comment type="caution">
    <text evidence="7">The sequence shown here is derived from an EMBL/GenBank/DDBJ whole genome shotgun (WGS) entry which is preliminary data.</text>
</comment>
<dbReference type="InterPro" id="IPR007373">
    <property type="entry name" value="Thiamin_PyroPKinase_B1-bd"/>
</dbReference>
<keyword evidence="3" id="KW-0418">Kinase</keyword>
<accession>A0AAE5T275</accession>
<dbReference type="Proteomes" id="UP000242704">
    <property type="component" value="Unassembled WGS sequence"/>
</dbReference>
<evidence type="ECO:0000313" key="7">
    <source>
        <dbReference type="EMBL" id="PTG17240.1"/>
    </source>
</evidence>
<keyword evidence="4" id="KW-0067">ATP-binding</keyword>
<proteinExistence type="predicted"/>
<protein>
    <recommendedName>
        <fullName evidence="5">Thiamine diphosphokinase</fullName>
        <ecNumber evidence="5">2.7.6.2</ecNumber>
    </recommendedName>
</protein>
<dbReference type="InterPro" id="IPR053149">
    <property type="entry name" value="TPK"/>
</dbReference>
<evidence type="ECO:0000313" key="8">
    <source>
        <dbReference type="Proteomes" id="UP000242704"/>
    </source>
</evidence>
<dbReference type="EC" id="2.7.6.2" evidence="5"/>
<dbReference type="GO" id="GO:0006772">
    <property type="term" value="P:thiamine metabolic process"/>
    <property type="evidence" value="ECO:0007669"/>
    <property type="project" value="UniProtKB-UniRule"/>
</dbReference>
<reference evidence="7 8" key="1">
    <citation type="journal article" date="2016" name="Front. Microbiol.">
        <title>Comprehensive Phylogenetic Analysis of Bovine Non-aureus Staphylococci Species Based on Whole-Genome Sequencing.</title>
        <authorList>
            <person name="Naushad S."/>
            <person name="Barkema H.W."/>
            <person name="Luby C."/>
            <person name="Condas L.A."/>
            <person name="Nobrega D.B."/>
            <person name="Carson D.A."/>
            <person name="De Buck J."/>
        </authorList>
    </citation>
    <scope>NUCLEOTIDE SEQUENCE [LARGE SCALE GENOMIC DNA]</scope>
    <source>
        <strain evidence="7 8">SNUC 505</strain>
    </source>
</reference>
<dbReference type="NCBIfam" id="TIGR01378">
    <property type="entry name" value="thi_PPkinase"/>
    <property type="match status" value="1"/>
</dbReference>
<dbReference type="InterPro" id="IPR007371">
    <property type="entry name" value="TPK_catalytic"/>
</dbReference>
<dbReference type="SUPFAM" id="SSF63999">
    <property type="entry name" value="Thiamin pyrophosphokinase, catalytic domain"/>
    <property type="match status" value="1"/>
</dbReference>
<name>A0AAE5T275_STACR</name>
<dbReference type="RefSeq" id="WP_103159274.1">
    <property type="nucleotide sequence ID" value="NZ_BMDK01000001.1"/>
</dbReference>
<dbReference type="GO" id="GO:0016301">
    <property type="term" value="F:kinase activity"/>
    <property type="evidence" value="ECO:0007669"/>
    <property type="project" value="UniProtKB-KW"/>
</dbReference>
<evidence type="ECO:0000256" key="5">
    <source>
        <dbReference type="NCBIfam" id="TIGR01378"/>
    </source>
</evidence>
<dbReference type="AlphaFoldDB" id="A0AAE5T275"/>
<feature type="domain" description="Thiamin pyrophosphokinase thiamin-binding" evidence="6">
    <location>
        <begin position="140"/>
        <end position="204"/>
    </location>
</feature>
<dbReference type="InterPro" id="IPR036759">
    <property type="entry name" value="TPK_catalytic_sf"/>
</dbReference>
<dbReference type="PANTHER" id="PTHR41299:SF1">
    <property type="entry name" value="THIAMINE PYROPHOSPHOKINASE"/>
    <property type="match status" value="1"/>
</dbReference>
<evidence type="ECO:0000256" key="1">
    <source>
        <dbReference type="ARBA" id="ARBA00022679"/>
    </source>
</evidence>
<dbReference type="GO" id="GO:0030975">
    <property type="term" value="F:thiamine binding"/>
    <property type="evidence" value="ECO:0007669"/>
    <property type="project" value="InterPro"/>
</dbReference>
<evidence type="ECO:0000256" key="4">
    <source>
        <dbReference type="ARBA" id="ARBA00022840"/>
    </source>
</evidence>
<dbReference type="GO" id="GO:0009229">
    <property type="term" value="P:thiamine diphosphate biosynthetic process"/>
    <property type="evidence" value="ECO:0007669"/>
    <property type="project" value="InterPro"/>
</dbReference>
<dbReference type="EMBL" id="PZBZ01000001">
    <property type="protein sequence ID" value="PTG17240.1"/>
    <property type="molecule type" value="Genomic_DNA"/>
</dbReference>
<dbReference type="CDD" id="cd07995">
    <property type="entry name" value="TPK"/>
    <property type="match status" value="1"/>
</dbReference>
<dbReference type="PANTHER" id="PTHR41299">
    <property type="entry name" value="THIAMINE PYROPHOSPHOKINASE"/>
    <property type="match status" value="1"/>
</dbReference>
<organism evidence="7 8">
    <name type="scientific">Staphylococcus chromogenes</name>
    <name type="common">Staphylococcus hyicus subsp. chromogenes</name>
    <dbReference type="NCBI Taxonomy" id="46126"/>
    <lineage>
        <taxon>Bacteria</taxon>
        <taxon>Bacillati</taxon>
        <taxon>Bacillota</taxon>
        <taxon>Bacilli</taxon>
        <taxon>Bacillales</taxon>
        <taxon>Staphylococcaceae</taxon>
        <taxon>Staphylococcus</taxon>
    </lineage>
</organism>